<feature type="transmembrane region" description="Helical" evidence="8">
    <location>
        <begin position="224"/>
        <end position="245"/>
    </location>
</feature>
<feature type="transmembrane region" description="Helical" evidence="8">
    <location>
        <begin position="466"/>
        <end position="488"/>
    </location>
</feature>
<evidence type="ECO:0000313" key="9">
    <source>
        <dbReference type="EMBL" id="UOQ95543.1"/>
    </source>
</evidence>
<comment type="similarity">
    <text evidence="2">Belongs to the BCCT transporter (TC 2.A.15) family.</text>
</comment>
<feature type="transmembrane region" description="Helical" evidence="8">
    <location>
        <begin position="393"/>
        <end position="415"/>
    </location>
</feature>
<dbReference type="NCBIfam" id="TIGR00842">
    <property type="entry name" value="bcct"/>
    <property type="match status" value="1"/>
</dbReference>
<dbReference type="Proteomes" id="UP000831880">
    <property type="component" value="Chromosome"/>
</dbReference>
<keyword evidence="7 8" id="KW-0472">Membrane</keyword>
<feature type="transmembrane region" description="Helical" evidence="8">
    <location>
        <begin position="46"/>
        <end position="66"/>
    </location>
</feature>
<feature type="transmembrane region" description="Helical" evidence="8">
    <location>
        <begin position="436"/>
        <end position="454"/>
    </location>
</feature>
<feature type="transmembrane region" description="Helical" evidence="8">
    <location>
        <begin position="314"/>
        <end position="332"/>
    </location>
</feature>
<feature type="transmembrane region" description="Helical" evidence="8">
    <location>
        <begin position="135"/>
        <end position="156"/>
    </location>
</feature>
<protein>
    <submittedName>
        <fullName evidence="9">BCCT family transporter</fullName>
    </submittedName>
</protein>
<name>A0ABY4H537_9BACI</name>
<keyword evidence="6 8" id="KW-1133">Transmembrane helix</keyword>
<feature type="transmembrane region" description="Helical" evidence="8">
    <location>
        <begin position="344"/>
        <end position="369"/>
    </location>
</feature>
<dbReference type="PANTHER" id="PTHR30047">
    <property type="entry name" value="HIGH-AFFINITY CHOLINE TRANSPORT PROTEIN-RELATED"/>
    <property type="match status" value="1"/>
</dbReference>
<evidence type="ECO:0000256" key="6">
    <source>
        <dbReference type="ARBA" id="ARBA00022989"/>
    </source>
</evidence>
<evidence type="ECO:0000256" key="3">
    <source>
        <dbReference type="ARBA" id="ARBA00022448"/>
    </source>
</evidence>
<feature type="transmembrane region" description="Helical" evidence="8">
    <location>
        <begin position="87"/>
        <end position="106"/>
    </location>
</feature>
<organism evidence="9 10">
    <name type="scientific">Halobacillus shinanisalinarum</name>
    <dbReference type="NCBI Taxonomy" id="2932258"/>
    <lineage>
        <taxon>Bacteria</taxon>
        <taxon>Bacillati</taxon>
        <taxon>Bacillota</taxon>
        <taxon>Bacilli</taxon>
        <taxon>Bacillales</taxon>
        <taxon>Bacillaceae</taxon>
        <taxon>Halobacillus</taxon>
    </lineage>
</organism>
<dbReference type="RefSeq" id="WP_244755396.1">
    <property type="nucleotide sequence ID" value="NZ_CP095074.1"/>
</dbReference>
<keyword evidence="10" id="KW-1185">Reference proteome</keyword>
<feature type="transmembrane region" description="Helical" evidence="8">
    <location>
        <begin position="185"/>
        <end position="204"/>
    </location>
</feature>
<evidence type="ECO:0000256" key="8">
    <source>
        <dbReference type="SAM" id="Phobius"/>
    </source>
</evidence>
<dbReference type="EMBL" id="CP095074">
    <property type="protein sequence ID" value="UOQ95543.1"/>
    <property type="molecule type" value="Genomic_DNA"/>
</dbReference>
<sequence>MLKKFTPVFKISAGIMLVLVIIGILWPEGLETATTDVQAIISNKFGWYYLIVATLFVLVCLVFLISPLGKIKLGKPGEKPEFSRPTWIAMLFSAGMGIGLVFWGTAEPISHYAISSPTGETGTDQAIKDAMRFTYFHWGIHAWAIYGIVALVLAYFHFRHGKAGLISATLHPIIGKSADGILGKVIDILAVIATVIGVATTLGFGASQINGGLSYLFDIPINFIMQLIIVVVVTVLFMFSAWTGLGKGIKILSNANMILAVLLFSLIFIMGPTLFILNLFTNSVGTYVQNLPAMSFRIAPLNEETREWINTWTVFYWAWWIAWSPFVGIFIARVSKGRSIREFVFTVLLVPSVIGFLWFATFGGAAISLEHSGIDTISSLATEESLFGVFSNYPLGMVASIVAISLIGTFFITSADSGTFVLGMMTTGGSENPGHIIKLTWGGLLSATALALLYTGGLQALQNTMIIAALPFSIIMLLMTISFIKAIYKEGKELGVGRITARKKKS</sequence>
<proteinExistence type="inferred from homology"/>
<evidence type="ECO:0000256" key="2">
    <source>
        <dbReference type="ARBA" id="ARBA00005658"/>
    </source>
</evidence>
<keyword evidence="4" id="KW-1003">Cell membrane</keyword>
<evidence type="ECO:0000313" key="10">
    <source>
        <dbReference type="Proteomes" id="UP000831880"/>
    </source>
</evidence>
<evidence type="ECO:0000256" key="1">
    <source>
        <dbReference type="ARBA" id="ARBA00004651"/>
    </source>
</evidence>
<dbReference type="Pfam" id="PF02028">
    <property type="entry name" value="BCCT"/>
    <property type="match status" value="1"/>
</dbReference>
<keyword evidence="5 8" id="KW-0812">Transmembrane</keyword>
<keyword evidence="3" id="KW-0813">Transport</keyword>
<evidence type="ECO:0000256" key="7">
    <source>
        <dbReference type="ARBA" id="ARBA00023136"/>
    </source>
</evidence>
<feature type="transmembrane region" description="Helical" evidence="8">
    <location>
        <begin position="7"/>
        <end position="26"/>
    </location>
</feature>
<comment type="subcellular location">
    <subcellularLocation>
        <location evidence="1">Cell membrane</location>
        <topology evidence="1">Multi-pass membrane protein</topology>
    </subcellularLocation>
</comment>
<gene>
    <name evidence="9" type="ORF">MUO14_11830</name>
</gene>
<feature type="transmembrane region" description="Helical" evidence="8">
    <location>
        <begin position="257"/>
        <end position="280"/>
    </location>
</feature>
<reference evidence="9 10" key="1">
    <citation type="submission" date="2022-04" db="EMBL/GenBank/DDBJ databases">
        <title>Halobacillus sp. isolated from saltern.</title>
        <authorList>
            <person name="Won M."/>
            <person name="Lee C.-M."/>
            <person name="Woen H.-Y."/>
            <person name="Kwon S.-W."/>
        </authorList>
    </citation>
    <scope>NUCLEOTIDE SEQUENCE [LARGE SCALE GENOMIC DNA]</scope>
    <source>
        <strain evidence="9 10">SSTM10-2</strain>
    </source>
</reference>
<dbReference type="InterPro" id="IPR000060">
    <property type="entry name" value="BCCT_transptr"/>
</dbReference>
<evidence type="ECO:0000256" key="5">
    <source>
        <dbReference type="ARBA" id="ARBA00022692"/>
    </source>
</evidence>
<accession>A0ABY4H537</accession>
<dbReference type="PANTHER" id="PTHR30047:SF7">
    <property type="entry name" value="HIGH-AFFINITY CHOLINE TRANSPORT PROTEIN"/>
    <property type="match status" value="1"/>
</dbReference>
<evidence type="ECO:0000256" key="4">
    <source>
        <dbReference type="ARBA" id="ARBA00022475"/>
    </source>
</evidence>